<evidence type="ECO:0000313" key="8">
    <source>
        <dbReference type="EMBL" id="QNE77604.1"/>
    </source>
</evidence>
<dbReference type="Pfam" id="PF03741">
    <property type="entry name" value="TerC"/>
    <property type="match status" value="1"/>
</dbReference>
<dbReference type="AlphaFoldDB" id="A0A7G7BQI9"/>
<dbReference type="PANTHER" id="PTHR30238:SF0">
    <property type="entry name" value="THYLAKOID MEMBRANE PROTEIN TERC, CHLOROPLASTIC"/>
    <property type="match status" value="1"/>
</dbReference>
<feature type="transmembrane region" description="Helical" evidence="7">
    <location>
        <begin position="83"/>
        <end position="100"/>
    </location>
</feature>
<sequence>MNGLSFAVPLWVWAAVTLGICVMLAVDLIAHRDNHVIGFKEAAIWSSVWIAVGLGFGLILLAWQGGEVSSTYYAGYLIEKALSIDNVFVFALVFSFFAVPDAYQHKVLFWGVLGALAARLVFIFVGAELLQAFFWTAYLFGAFLIWTGWKMAVSKDEEVHPDRNPIVRLIKKLIPTDPKFHGDKFFIHVNGKRVATLLFVVLVGVEATDLIFAIDSVAAVLAITTNTFLVWTANAFAVLGLRSLYFCLSGLLRRFAYLHYGLAVLLAFAGVKLILSETPVGKLPIPLTLGVIAGTITVSIAWSLIATRNQPTDNEGQPVGTEAGGTSGADRPPAGDDTHHQPPAGSSEQAKDSP</sequence>
<feature type="transmembrane region" description="Helical" evidence="7">
    <location>
        <begin position="194"/>
        <end position="222"/>
    </location>
</feature>
<feature type="transmembrane region" description="Helical" evidence="7">
    <location>
        <begin position="287"/>
        <end position="305"/>
    </location>
</feature>
<dbReference type="RefSeq" id="WP_185301071.1">
    <property type="nucleotide sequence ID" value="NZ_CP045702.1"/>
</dbReference>
<keyword evidence="3 7" id="KW-0812">Transmembrane</keyword>
<feature type="region of interest" description="Disordered" evidence="6">
    <location>
        <begin position="311"/>
        <end position="354"/>
    </location>
</feature>
<evidence type="ECO:0000256" key="5">
    <source>
        <dbReference type="ARBA" id="ARBA00023136"/>
    </source>
</evidence>
<feature type="transmembrane region" description="Helical" evidence="7">
    <location>
        <begin position="132"/>
        <end position="149"/>
    </location>
</feature>
<comment type="subcellular location">
    <subcellularLocation>
        <location evidence="1">Membrane</location>
        <topology evidence="1">Multi-pass membrane protein</topology>
    </subcellularLocation>
</comment>
<comment type="similarity">
    <text evidence="2">Belongs to the TerC family.</text>
</comment>
<evidence type="ECO:0000256" key="7">
    <source>
        <dbReference type="SAM" id="Phobius"/>
    </source>
</evidence>
<dbReference type="EMBL" id="CP045702">
    <property type="protein sequence ID" value="QNE77604.1"/>
    <property type="molecule type" value="Genomic_DNA"/>
</dbReference>
<dbReference type="KEGG" id="sfiy:F0344_26085"/>
<keyword evidence="4 7" id="KW-1133">Transmembrane helix</keyword>
<feature type="transmembrane region" description="Helical" evidence="7">
    <location>
        <begin position="6"/>
        <end position="30"/>
    </location>
</feature>
<organism evidence="8 9">
    <name type="scientific">Streptomyces finlayi</name>
    <dbReference type="NCBI Taxonomy" id="67296"/>
    <lineage>
        <taxon>Bacteria</taxon>
        <taxon>Bacillati</taxon>
        <taxon>Actinomycetota</taxon>
        <taxon>Actinomycetes</taxon>
        <taxon>Kitasatosporales</taxon>
        <taxon>Streptomycetaceae</taxon>
        <taxon>Streptomyces</taxon>
    </lineage>
</organism>
<evidence type="ECO:0000256" key="4">
    <source>
        <dbReference type="ARBA" id="ARBA00022989"/>
    </source>
</evidence>
<evidence type="ECO:0000313" key="9">
    <source>
        <dbReference type="Proteomes" id="UP000515307"/>
    </source>
</evidence>
<feature type="transmembrane region" description="Helical" evidence="7">
    <location>
        <begin position="228"/>
        <end position="248"/>
    </location>
</feature>
<reference evidence="9" key="1">
    <citation type="submission" date="2019-10" db="EMBL/GenBank/DDBJ databases">
        <title>Antimicrobial potential of Antarctic Bacteria.</title>
        <authorList>
            <person name="Benaud N."/>
            <person name="Edwards R.J."/>
            <person name="Ferrari B.C."/>
        </authorList>
    </citation>
    <scope>NUCLEOTIDE SEQUENCE [LARGE SCALE GENOMIC DNA]</scope>
    <source>
        <strain evidence="9">NBSH44</strain>
    </source>
</reference>
<feature type="transmembrane region" description="Helical" evidence="7">
    <location>
        <begin position="42"/>
        <end position="63"/>
    </location>
</feature>
<keyword evidence="9" id="KW-1185">Reference proteome</keyword>
<proteinExistence type="inferred from homology"/>
<evidence type="ECO:0000256" key="2">
    <source>
        <dbReference type="ARBA" id="ARBA00007511"/>
    </source>
</evidence>
<evidence type="ECO:0000256" key="3">
    <source>
        <dbReference type="ARBA" id="ARBA00022692"/>
    </source>
</evidence>
<protein>
    <submittedName>
        <fullName evidence="8">TerC/Alx family metal homeostasis membrane protein</fullName>
    </submittedName>
</protein>
<feature type="transmembrane region" description="Helical" evidence="7">
    <location>
        <begin position="255"/>
        <end position="275"/>
    </location>
</feature>
<accession>A0A7G7BQI9</accession>
<dbReference type="NCBIfam" id="TIGR03718">
    <property type="entry name" value="R_switched_Alx"/>
    <property type="match status" value="1"/>
</dbReference>
<evidence type="ECO:0000256" key="1">
    <source>
        <dbReference type="ARBA" id="ARBA00004141"/>
    </source>
</evidence>
<name>A0A7G7BQI9_9ACTN</name>
<evidence type="ECO:0000256" key="6">
    <source>
        <dbReference type="SAM" id="MobiDB-lite"/>
    </source>
</evidence>
<gene>
    <name evidence="8" type="ORF">F0344_26085</name>
</gene>
<keyword evidence="5 7" id="KW-0472">Membrane</keyword>
<dbReference type="InterPro" id="IPR022369">
    <property type="entry name" value="Integral_membrane_TerC_rswitch"/>
</dbReference>
<feature type="transmembrane region" description="Helical" evidence="7">
    <location>
        <begin position="107"/>
        <end position="126"/>
    </location>
</feature>
<dbReference type="PANTHER" id="PTHR30238">
    <property type="entry name" value="MEMBRANE BOUND PREDICTED REDOX MODULATOR"/>
    <property type="match status" value="1"/>
</dbReference>
<dbReference type="GO" id="GO:0016020">
    <property type="term" value="C:membrane"/>
    <property type="evidence" value="ECO:0007669"/>
    <property type="project" value="UniProtKB-SubCell"/>
</dbReference>
<dbReference type="InterPro" id="IPR005496">
    <property type="entry name" value="Integral_membrane_TerC"/>
</dbReference>
<dbReference type="Proteomes" id="UP000515307">
    <property type="component" value="Chromosome"/>
</dbReference>